<dbReference type="Pfam" id="PF13472">
    <property type="entry name" value="Lipase_GDSL_2"/>
    <property type="match status" value="1"/>
</dbReference>
<evidence type="ECO:0000259" key="3">
    <source>
        <dbReference type="Pfam" id="PF13472"/>
    </source>
</evidence>
<evidence type="ECO:0000313" key="4">
    <source>
        <dbReference type="EMBL" id="CEM45879.1"/>
    </source>
</evidence>
<accession>A0A0G4HNQ0</accession>
<feature type="compositionally biased region" description="Basic and acidic residues" evidence="1">
    <location>
        <begin position="35"/>
        <end position="46"/>
    </location>
</feature>
<keyword evidence="2" id="KW-0472">Membrane</keyword>
<organism evidence="4">
    <name type="scientific">Chromera velia CCMP2878</name>
    <dbReference type="NCBI Taxonomy" id="1169474"/>
    <lineage>
        <taxon>Eukaryota</taxon>
        <taxon>Sar</taxon>
        <taxon>Alveolata</taxon>
        <taxon>Colpodellida</taxon>
        <taxon>Chromeraceae</taxon>
        <taxon>Chromera</taxon>
    </lineage>
</organism>
<keyword evidence="2" id="KW-1133">Transmembrane helix</keyword>
<dbReference type="SUPFAM" id="SSF52266">
    <property type="entry name" value="SGNH hydrolase"/>
    <property type="match status" value="1"/>
</dbReference>
<dbReference type="EMBL" id="CDMZ01003309">
    <property type="protein sequence ID" value="CEM45879.1"/>
    <property type="molecule type" value="Genomic_DNA"/>
</dbReference>
<name>A0A0G4HNQ0_9ALVE</name>
<protein>
    <recommendedName>
        <fullName evidence="3">SGNH hydrolase-type esterase domain-containing protein</fullName>
    </recommendedName>
</protein>
<dbReference type="Gene3D" id="3.40.50.1110">
    <property type="entry name" value="SGNH hydrolase"/>
    <property type="match status" value="1"/>
</dbReference>
<sequence length="327" mass="36715">MVEEAENGRAQNLQAVEGGGKGGAGVVPSGSQRRLLSEGENYRDGDGDGTGISELSEGPHRNKRSFVTTASCIVRVICLLAILGVSILLLVPVFMASEKSTGRRPKVVLFGDSITQTSFDIGDWGRQFASAYTRKADVINRGYSGYNSKYLRAIYPYVVPKTSEPFLLSLLFLGANDVTDESNPQQHMSDEEYETNMRWLLEEIRKSSRYVVIVAPPPVVHDLWKDRSNDRVWKFEQICKKLGEEFSFPVVQTFSRIIEDKNWPSLLVDGLHLNAEGAARLFGLLMETIKRTVPEAHPDSLPVDAPDWKNFDRNHPEKTVKDYYKED</sequence>
<keyword evidence="2" id="KW-0812">Transmembrane</keyword>
<dbReference type="InterPro" id="IPR036514">
    <property type="entry name" value="SGNH_hydro_sf"/>
</dbReference>
<feature type="domain" description="SGNH hydrolase-type esterase" evidence="3">
    <location>
        <begin position="109"/>
        <end position="279"/>
    </location>
</feature>
<dbReference type="AlphaFoldDB" id="A0A0G4HNQ0"/>
<feature type="region of interest" description="Disordered" evidence="1">
    <location>
        <begin position="1"/>
        <end position="59"/>
    </location>
</feature>
<dbReference type="InterPro" id="IPR013830">
    <property type="entry name" value="SGNH_hydro"/>
</dbReference>
<proteinExistence type="predicted"/>
<reference evidence="4" key="1">
    <citation type="submission" date="2014-11" db="EMBL/GenBank/DDBJ databases">
        <authorList>
            <person name="Otto D Thomas"/>
            <person name="Naeem Raeece"/>
        </authorList>
    </citation>
    <scope>NUCLEOTIDE SEQUENCE</scope>
</reference>
<feature type="transmembrane region" description="Helical" evidence="2">
    <location>
        <begin position="73"/>
        <end position="96"/>
    </location>
</feature>
<dbReference type="InterPro" id="IPR045136">
    <property type="entry name" value="Iah1-like"/>
</dbReference>
<evidence type="ECO:0000256" key="1">
    <source>
        <dbReference type="SAM" id="MobiDB-lite"/>
    </source>
</evidence>
<gene>
    <name evidence="4" type="ORF">Cvel_29611</name>
</gene>
<dbReference type="VEuPathDB" id="CryptoDB:Cvel_29611"/>
<dbReference type="PANTHER" id="PTHR14209:SF19">
    <property type="entry name" value="ISOAMYL ACETATE-HYDROLYZING ESTERASE 1 HOMOLOG"/>
    <property type="match status" value="1"/>
</dbReference>
<dbReference type="PANTHER" id="PTHR14209">
    <property type="entry name" value="ISOAMYL ACETATE-HYDROLYZING ESTERASE 1"/>
    <property type="match status" value="1"/>
</dbReference>
<evidence type="ECO:0000256" key="2">
    <source>
        <dbReference type="SAM" id="Phobius"/>
    </source>
</evidence>